<accession>A0A1W1I5Z5</accession>
<name>A0A1W1I5Z5_9BACT</name>
<sequence length="136" mass="15037">MELRSIHGFTTSRRHLRLSPIVFIVSGGSLRVNPSADDRLTGYPKWRALGPYGKVCETLINETFLCAVPKTLPRLQAQRQPLGLQNMIACAAGGMACSTEPLRPSRRAVGNTSYPRLPCSCTPGRFSLESCRRFRS</sequence>
<evidence type="ECO:0000313" key="1">
    <source>
        <dbReference type="EMBL" id="SLM48432.1"/>
    </source>
</evidence>
<keyword evidence="2" id="KW-1185">Reference proteome</keyword>
<reference evidence="1 2" key="1">
    <citation type="submission" date="2017-03" db="EMBL/GenBank/DDBJ databases">
        <authorList>
            <person name="Afonso C.L."/>
            <person name="Miller P.J."/>
            <person name="Scott M.A."/>
            <person name="Spackman E."/>
            <person name="Goraichik I."/>
            <person name="Dimitrov K.M."/>
            <person name="Suarez D.L."/>
            <person name="Swayne D.E."/>
        </authorList>
    </citation>
    <scope>NUCLEOTIDE SEQUENCE [LARGE SCALE GENOMIC DNA]</scope>
    <source>
        <strain evidence="1">Genome sequencing of Nitrospira japonica strain NJ11</strain>
    </source>
</reference>
<dbReference type="Proteomes" id="UP000192042">
    <property type="component" value="Chromosome I"/>
</dbReference>
<evidence type="ECO:0000313" key="2">
    <source>
        <dbReference type="Proteomes" id="UP000192042"/>
    </source>
</evidence>
<protein>
    <submittedName>
        <fullName evidence="1">Uncharacterized protein</fullName>
    </submittedName>
</protein>
<proteinExistence type="predicted"/>
<gene>
    <name evidence="1" type="ORF">NSJP_2260</name>
</gene>
<dbReference type="AlphaFoldDB" id="A0A1W1I5Z5"/>
<dbReference type="STRING" id="1325564.NSJP_2260"/>
<organism evidence="1 2">
    <name type="scientific">Nitrospira japonica</name>
    <dbReference type="NCBI Taxonomy" id="1325564"/>
    <lineage>
        <taxon>Bacteria</taxon>
        <taxon>Pseudomonadati</taxon>
        <taxon>Nitrospirota</taxon>
        <taxon>Nitrospiria</taxon>
        <taxon>Nitrospirales</taxon>
        <taxon>Nitrospiraceae</taxon>
        <taxon>Nitrospira</taxon>
    </lineage>
</organism>
<dbReference type="KEGG" id="nja:NSJP_2260"/>
<dbReference type="EMBL" id="LT828648">
    <property type="protein sequence ID" value="SLM48432.1"/>
    <property type="molecule type" value="Genomic_DNA"/>
</dbReference>